<proteinExistence type="predicted"/>
<comment type="caution">
    <text evidence="2">The sequence shown here is derived from an EMBL/GenBank/DDBJ whole genome shotgun (WGS) entry which is preliminary data.</text>
</comment>
<protein>
    <submittedName>
        <fullName evidence="2">Uncharacterized protein</fullName>
    </submittedName>
</protein>
<evidence type="ECO:0000256" key="1">
    <source>
        <dbReference type="SAM" id="Phobius"/>
    </source>
</evidence>
<dbReference type="EMBL" id="JADCTT010000003">
    <property type="protein sequence ID" value="KAF9755020.1"/>
    <property type="molecule type" value="Genomic_DNA"/>
</dbReference>
<keyword evidence="1" id="KW-0812">Transmembrane</keyword>
<name>A0A8H7NG40_BIOOC</name>
<reference evidence="2" key="1">
    <citation type="submission" date="2020-10" db="EMBL/GenBank/DDBJ databases">
        <title>High-Quality Genome Resource of Clonostachys rosea strain S41 by Oxford Nanopore Long-Read Sequencing.</title>
        <authorList>
            <person name="Wang H."/>
        </authorList>
    </citation>
    <scope>NUCLEOTIDE SEQUENCE</scope>
    <source>
        <strain evidence="2">S41</strain>
    </source>
</reference>
<gene>
    <name evidence="2" type="ORF">IM811_010461</name>
</gene>
<feature type="transmembrane region" description="Helical" evidence="1">
    <location>
        <begin position="68"/>
        <end position="86"/>
    </location>
</feature>
<organism evidence="2 3">
    <name type="scientific">Bionectria ochroleuca</name>
    <name type="common">Gliocladium roseum</name>
    <dbReference type="NCBI Taxonomy" id="29856"/>
    <lineage>
        <taxon>Eukaryota</taxon>
        <taxon>Fungi</taxon>
        <taxon>Dikarya</taxon>
        <taxon>Ascomycota</taxon>
        <taxon>Pezizomycotina</taxon>
        <taxon>Sordariomycetes</taxon>
        <taxon>Hypocreomycetidae</taxon>
        <taxon>Hypocreales</taxon>
        <taxon>Bionectriaceae</taxon>
        <taxon>Clonostachys</taxon>
    </lineage>
</organism>
<keyword evidence="1" id="KW-1133">Transmembrane helix</keyword>
<accession>A0A8H7NG40</accession>
<evidence type="ECO:0000313" key="3">
    <source>
        <dbReference type="Proteomes" id="UP000616885"/>
    </source>
</evidence>
<keyword evidence="1" id="KW-0472">Membrane</keyword>
<sequence length="111" mass="12368">MEFRVSLMCVGVFAAAMVLAHILTSAIHPLDGIRLFDSCPGIWPTRMAQVEMAMYDRCLPSSHLDRSFLWLSLIVLLLCGVVNYLGGYRHGLPCAASIYFVAFEATWTPDK</sequence>
<dbReference type="AlphaFoldDB" id="A0A8H7NG40"/>
<dbReference type="Proteomes" id="UP000616885">
    <property type="component" value="Unassembled WGS sequence"/>
</dbReference>
<evidence type="ECO:0000313" key="2">
    <source>
        <dbReference type="EMBL" id="KAF9755020.1"/>
    </source>
</evidence>